<accession>G3IVZ5</accession>
<organism evidence="1 2">
    <name type="scientific">Methylobacter tundripaludum (strain ATCC BAA-1195 / DSM 17260 / SV96)</name>
    <dbReference type="NCBI Taxonomy" id="697282"/>
    <lineage>
        <taxon>Bacteria</taxon>
        <taxon>Pseudomonadati</taxon>
        <taxon>Pseudomonadota</taxon>
        <taxon>Gammaproteobacteria</taxon>
        <taxon>Methylococcales</taxon>
        <taxon>Methylococcaceae</taxon>
        <taxon>Methylobacter</taxon>
    </lineage>
</organism>
<evidence type="ECO:0000313" key="2">
    <source>
        <dbReference type="Proteomes" id="UP000004664"/>
    </source>
</evidence>
<dbReference type="OrthoDB" id="9972908at2"/>
<gene>
    <name evidence="1" type="ORF">Mettu_1840</name>
</gene>
<evidence type="ECO:0000313" key="1">
    <source>
        <dbReference type="EMBL" id="EGW23002.1"/>
    </source>
</evidence>
<name>G3IVZ5_METTV</name>
<reference evidence="1 2" key="1">
    <citation type="submission" date="2011-06" db="EMBL/GenBank/DDBJ databases">
        <title>Genomic sequence of Methylobacter tundripaludum SV96.</title>
        <authorList>
            <consortium name="US DOE Joint Genome Institute"/>
            <person name="Lucas S."/>
            <person name="Han J."/>
            <person name="Lapidus A."/>
            <person name="Cheng J.-F."/>
            <person name="Goodwin L."/>
            <person name="Pitluck S."/>
            <person name="Held B."/>
            <person name="Detter J.C."/>
            <person name="Han C."/>
            <person name="Tapia R."/>
            <person name="Land M."/>
            <person name="Hauser L."/>
            <person name="Kyrpides N."/>
            <person name="Ivanova N."/>
            <person name="Ovchinnikova G."/>
            <person name="Pagani I."/>
            <person name="Klotz M.G."/>
            <person name="Dispirito A.A."/>
            <person name="Murrell J.C."/>
            <person name="Dunfield P."/>
            <person name="Kalyuzhnaya M.G."/>
            <person name="Svenning M."/>
            <person name="Trotsenko Y.A."/>
            <person name="Stein L.Y."/>
            <person name="Woyke T."/>
        </authorList>
    </citation>
    <scope>NUCLEOTIDE SEQUENCE [LARGE SCALE GENOMIC DNA]</scope>
    <source>
        <strain evidence="2">ATCC BAA-1195 / DSM 17260 / SV96</strain>
    </source>
</reference>
<dbReference type="Proteomes" id="UP000004664">
    <property type="component" value="Unassembled WGS sequence"/>
</dbReference>
<dbReference type="EMBL" id="JH109152">
    <property type="protein sequence ID" value="EGW23002.1"/>
    <property type="molecule type" value="Genomic_DNA"/>
</dbReference>
<dbReference type="RefSeq" id="WP_006891046.1">
    <property type="nucleotide sequence ID" value="NZ_JH109152.1"/>
</dbReference>
<protein>
    <submittedName>
        <fullName evidence="1">Uncharacterized protein</fullName>
    </submittedName>
</protein>
<proteinExistence type="predicted"/>
<keyword evidence="2" id="KW-1185">Reference proteome</keyword>
<dbReference type="AlphaFoldDB" id="G3IVZ5"/>
<dbReference type="HOGENOM" id="CLU_2423591_0_0_6"/>
<sequence>MIINWVATKAQQFLPVQEAGLDELNLSFDFALSPEIMNLLYAQNDACMNARDRAPTLGDSGAVAEEGRQAEDVNPTAIVQFALDEHELALA</sequence>